<organism evidence="2 3">
    <name type="scientific">Aspergillus kawachii</name>
    <name type="common">White koji mold</name>
    <name type="synonym">Aspergillus awamori var. kawachi</name>
    <dbReference type="NCBI Taxonomy" id="1069201"/>
    <lineage>
        <taxon>Eukaryota</taxon>
        <taxon>Fungi</taxon>
        <taxon>Dikarya</taxon>
        <taxon>Ascomycota</taxon>
        <taxon>Pezizomycotina</taxon>
        <taxon>Eurotiomycetes</taxon>
        <taxon>Eurotiomycetidae</taxon>
        <taxon>Eurotiales</taxon>
        <taxon>Aspergillaceae</taxon>
        <taxon>Aspergillus</taxon>
        <taxon>Aspergillus subgen. Circumdati</taxon>
    </lineage>
</organism>
<dbReference type="Pfam" id="PF00646">
    <property type="entry name" value="F-box"/>
    <property type="match status" value="1"/>
</dbReference>
<feature type="domain" description="F-box" evidence="1">
    <location>
        <begin position="1"/>
        <end position="49"/>
    </location>
</feature>
<name>A0A146F4V4_ASPKA</name>
<evidence type="ECO:0000259" key="1">
    <source>
        <dbReference type="PROSITE" id="PS50181"/>
    </source>
</evidence>
<proteinExistence type="predicted"/>
<dbReference type="EMBL" id="BCWF01000010">
    <property type="protein sequence ID" value="GAT21135.1"/>
    <property type="molecule type" value="Genomic_DNA"/>
</dbReference>
<dbReference type="AlphaFoldDB" id="A0A146F4V4"/>
<evidence type="ECO:0000313" key="2">
    <source>
        <dbReference type="EMBL" id="GAT21135.1"/>
    </source>
</evidence>
<protein>
    <submittedName>
        <fullName evidence="2">Similar to An16g06250</fullName>
    </submittedName>
</protein>
<gene>
    <name evidence="2" type="ORF">RIB2604_01000220</name>
</gene>
<reference evidence="3" key="2">
    <citation type="submission" date="2016-02" db="EMBL/GenBank/DDBJ databases">
        <title>Genome sequencing of Aspergillus luchuensis NBRC 4314.</title>
        <authorList>
            <person name="Yamada O."/>
        </authorList>
    </citation>
    <scope>NUCLEOTIDE SEQUENCE [LARGE SCALE GENOMIC DNA]</scope>
    <source>
        <strain evidence="3">RIB 2604</strain>
    </source>
</reference>
<evidence type="ECO:0000313" key="3">
    <source>
        <dbReference type="Proteomes" id="UP000075230"/>
    </source>
</evidence>
<comment type="caution">
    <text evidence="2">The sequence shown here is derived from an EMBL/GenBank/DDBJ whole genome shotgun (WGS) entry which is preliminary data.</text>
</comment>
<dbReference type="VEuPathDB" id="FungiDB:ASPFODRAFT_140295"/>
<reference evidence="2 3" key="1">
    <citation type="journal article" date="2016" name="DNA Res.">
        <title>Genome sequence of Aspergillus luchuensis NBRC 4314.</title>
        <authorList>
            <person name="Yamada O."/>
            <person name="Machida M."/>
            <person name="Hosoyama A."/>
            <person name="Goto M."/>
            <person name="Takahashi T."/>
            <person name="Futagami T."/>
            <person name="Yamagata Y."/>
            <person name="Takeuchi M."/>
            <person name="Kobayashi T."/>
            <person name="Koike H."/>
            <person name="Abe K."/>
            <person name="Asai K."/>
            <person name="Arita M."/>
            <person name="Fujita N."/>
            <person name="Fukuda K."/>
            <person name="Higa K."/>
            <person name="Horikawa H."/>
            <person name="Ishikawa T."/>
            <person name="Jinno K."/>
            <person name="Kato Y."/>
            <person name="Kirimura K."/>
            <person name="Mizutani O."/>
            <person name="Nakasone K."/>
            <person name="Sano M."/>
            <person name="Shiraishi Y."/>
            <person name="Tsukahara M."/>
            <person name="Gomi K."/>
        </authorList>
    </citation>
    <scope>NUCLEOTIDE SEQUENCE [LARGE SCALE GENOMIC DNA]</scope>
    <source>
        <strain evidence="2 3">RIB 2604</strain>
    </source>
</reference>
<dbReference type="InterPro" id="IPR001810">
    <property type="entry name" value="F-box_dom"/>
</dbReference>
<sequence>MSILSLPLEILTCICEHLEPQEWGALRITCHQIYANTLEAYATRYFRSLSLLLTRDSLDHLEEIAASETLRDWVEEIWIIPNLFEGWPQRDKENFKSSGLSMRKQRKILRMMRGEKENPTSTNAEAELDALFAAYEGILAEHRAILDSELHGVLETCLPRLKNATTIALRSYPLEFLLMKANYRSFRCLGLREFKKFNSDDVLGHLTFASFRKDMLSTPFGLAISQVFQAIIKSNRKIRSLHTCGNYACGMNLGSLKLPESRYELLLPLLSDLTALHMCIRIKDHEQDNFEEETFKRLLNILVTVAPKLQILAFAQWNPWEELSPLYFEDLSRKIRFSQLEEIHLHSIEVTVDTLRQFLQTAAPTLKRLSMNMISLTDAIIAARDPGPITEERSSWGSSFSIEVINEIKTLWMRSFQFIADDLELQFVQLSKLGYRGREMKLQDDLYMERGQPDAQPDSSAQPSIDPHDFYTDPTGGQSIAFYFDADKASIALKQWIMQLQMEMCNPLSRAPCRLPGTSGLSFNREGMRSLIMYPPGPVPVEDPGRRSAILEF</sequence>
<dbReference type="Proteomes" id="UP000075230">
    <property type="component" value="Unassembled WGS sequence"/>
</dbReference>
<accession>A0A146F4V4</accession>
<dbReference type="PROSITE" id="PS50181">
    <property type="entry name" value="FBOX"/>
    <property type="match status" value="1"/>
</dbReference>